<evidence type="ECO:0000313" key="4">
    <source>
        <dbReference type="EMBL" id="SFF73212.1"/>
    </source>
</evidence>
<dbReference type="RefSeq" id="WP_093717126.1">
    <property type="nucleotide sequence ID" value="NZ_FONG01000026.1"/>
</dbReference>
<evidence type="ECO:0000259" key="3">
    <source>
        <dbReference type="Pfam" id="PF26571"/>
    </source>
</evidence>
<sequence length="320" mass="33377">MSQKSGKSGRSTTSTKPAKRKRRGRTFLTAAVVLLGLAGYGLYHAQDKGPAAAGCTVTADGDTLDLSPSQAANAATVAAVATSRGLPERALTIALATALQESRLDNLDHGDRDSLGLFQQRPSQGWGTAQQILDPVYASNAFFDGLVKIEGYSRLPLTVAAQRVQKSGFPQAYAKHETDATLLSAALTGRKAAALSCTTGADTPYSAGGRLGRTERVTDRLTREFGSQVKPRAAVEPRTVAVPAAPAGGAAEGDGARRGWELAQWAVAHAHDLKVEQVTFGGRKWAAAQSGKGWQKQRPDSAKGGSGAAPDGFVRITVAQ</sequence>
<evidence type="ECO:0000256" key="1">
    <source>
        <dbReference type="SAM" id="MobiDB-lite"/>
    </source>
</evidence>
<organism evidence="4 5">
    <name type="scientific">Actinacidiphila alni</name>
    <dbReference type="NCBI Taxonomy" id="380248"/>
    <lineage>
        <taxon>Bacteria</taxon>
        <taxon>Bacillati</taxon>
        <taxon>Actinomycetota</taxon>
        <taxon>Actinomycetes</taxon>
        <taxon>Kitasatosporales</taxon>
        <taxon>Streptomycetaceae</taxon>
        <taxon>Actinacidiphila</taxon>
    </lineage>
</organism>
<dbReference type="OrthoDB" id="5171895at2"/>
<keyword evidence="2" id="KW-0812">Transmembrane</keyword>
<feature type="domain" description="ARB-07466-like C-terminal" evidence="3">
    <location>
        <begin position="250"/>
        <end position="297"/>
    </location>
</feature>
<dbReference type="EMBL" id="FONG01000026">
    <property type="protein sequence ID" value="SFF73212.1"/>
    <property type="molecule type" value="Genomic_DNA"/>
</dbReference>
<dbReference type="STRING" id="380248.SAMN05216251_12660"/>
<feature type="region of interest" description="Disordered" evidence="1">
    <location>
        <begin position="1"/>
        <end position="22"/>
    </location>
</feature>
<keyword evidence="5" id="KW-1185">Reference proteome</keyword>
<protein>
    <recommendedName>
        <fullName evidence="3">ARB-07466-like C-terminal domain-containing protein</fullName>
    </recommendedName>
</protein>
<name>A0A1I2L1L1_9ACTN</name>
<keyword evidence="2" id="KW-1133">Transmembrane helix</keyword>
<dbReference type="InterPro" id="IPR058593">
    <property type="entry name" value="ARB_07466-like_C"/>
</dbReference>
<dbReference type="AlphaFoldDB" id="A0A1I2L1L1"/>
<dbReference type="Pfam" id="PF26571">
    <property type="entry name" value="VldE"/>
    <property type="match status" value="1"/>
</dbReference>
<evidence type="ECO:0000256" key="2">
    <source>
        <dbReference type="SAM" id="Phobius"/>
    </source>
</evidence>
<feature type="transmembrane region" description="Helical" evidence="2">
    <location>
        <begin position="26"/>
        <end position="43"/>
    </location>
</feature>
<proteinExistence type="predicted"/>
<feature type="region of interest" description="Disordered" evidence="1">
    <location>
        <begin position="288"/>
        <end position="313"/>
    </location>
</feature>
<evidence type="ECO:0000313" key="5">
    <source>
        <dbReference type="Proteomes" id="UP000199323"/>
    </source>
</evidence>
<gene>
    <name evidence="4" type="ORF">SAMN05216251_12660</name>
</gene>
<reference evidence="5" key="1">
    <citation type="submission" date="2016-10" db="EMBL/GenBank/DDBJ databases">
        <authorList>
            <person name="Varghese N."/>
            <person name="Submissions S."/>
        </authorList>
    </citation>
    <scope>NUCLEOTIDE SEQUENCE [LARGE SCALE GENOMIC DNA]</scope>
    <source>
        <strain evidence="5">CGMCC 4.3510</strain>
    </source>
</reference>
<keyword evidence="2" id="KW-0472">Membrane</keyword>
<feature type="compositionally biased region" description="Low complexity" evidence="1">
    <location>
        <begin position="1"/>
        <end position="16"/>
    </location>
</feature>
<dbReference type="Proteomes" id="UP000199323">
    <property type="component" value="Unassembled WGS sequence"/>
</dbReference>
<accession>A0A1I2L1L1</accession>